<dbReference type="PATRIC" id="fig|1411148.3.peg.2459"/>
<keyword evidence="9 10" id="KW-0742">SOS response</keyword>
<dbReference type="PANTHER" id="PTHR32182:SF0">
    <property type="entry name" value="DNA REPLICATION AND REPAIR PROTEIN RECF"/>
    <property type="match status" value="1"/>
</dbReference>
<dbReference type="PROSITE" id="PS00617">
    <property type="entry name" value="RECF_1"/>
    <property type="match status" value="1"/>
</dbReference>
<dbReference type="GO" id="GO:0000731">
    <property type="term" value="P:DNA synthesis involved in DNA repair"/>
    <property type="evidence" value="ECO:0007669"/>
    <property type="project" value="TreeGrafter"/>
</dbReference>
<keyword evidence="9 10" id="KW-0227">DNA damage</keyword>
<keyword evidence="7 9" id="KW-0067">ATP-binding</keyword>
<dbReference type="GO" id="GO:0005737">
    <property type="term" value="C:cytoplasm"/>
    <property type="evidence" value="ECO:0007669"/>
    <property type="project" value="UniProtKB-SubCell"/>
</dbReference>
<dbReference type="GO" id="GO:0009432">
    <property type="term" value="P:SOS response"/>
    <property type="evidence" value="ECO:0007669"/>
    <property type="project" value="UniProtKB-UniRule"/>
</dbReference>
<keyword evidence="4 9" id="KW-0963">Cytoplasm</keyword>
<comment type="subcellular location">
    <subcellularLocation>
        <location evidence="1 9 10">Cytoplasm</location>
    </subcellularLocation>
</comment>
<evidence type="ECO:0000256" key="4">
    <source>
        <dbReference type="ARBA" id="ARBA00022490"/>
    </source>
</evidence>
<evidence type="ECO:0000256" key="10">
    <source>
        <dbReference type="RuleBase" id="RU000578"/>
    </source>
</evidence>
<dbReference type="InterPro" id="IPR042174">
    <property type="entry name" value="RecF_2"/>
</dbReference>
<evidence type="ECO:0000256" key="9">
    <source>
        <dbReference type="HAMAP-Rule" id="MF_00365"/>
    </source>
</evidence>
<protein>
    <recommendedName>
        <fullName evidence="3 9">DNA replication and repair protein RecF</fullName>
    </recommendedName>
</protein>
<comment type="function">
    <text evidence="9 10">The RecF protein is involved in DNA metabolism; it is required for DNA replication and normal SOS inducibility. RecF binds preferentially to single-stranded, linear DNA. It also seems to bind ATP.</text>
</comment>
<dbReference type="GO" id="GO:0005524">
    <property type="term" value="F:ATP binding"/>
    <property type="evidence" value="ECO:0007669"/>
    <property type="project" value="UniProtKB-UniRule"/>
</dbReference>
<dbReference type="InterPro" id="IPR027417">
    <property type="entry name" value="P-loop_NTPase"/>
</dbReference>
<dbReference type="Gene3D" id="3.40.50.300">
    <property type="entry name" value="P-loop containing nucleotide triphosphate hydrolases"/>
    <property type="match status" value="1"/>
</dbReference>
<feature type="binding site" evidence="9">
    <location>
        <begin position="30"/>
        <end position="37"/>
    </location>
    <ligand>
        <name>ATP</name>
        <dbReference type="ChEBI" id="CHEBI:30616"/>
    </ligand>
</feature>
<comment type="similarity">
    <text evidence="2 9 10">Belongs to the RecF family.</text>
</comment>
<keyword evidence="6 9" id="KW-0547">Nucleotide-binding</keyword>
<organism evidence="12 13">
    <name type="scientific">Tannerella sp. oral taxon BU063 isolate Cell 2</name>
    <dbReference type="NCBI Taxonomy" id="1411148"/>
    <lineage>
        <taxon>Bacteria</taxon>
        <taxon>Pseudomonadati</taxon>
        <taxon>Bacteroidota</taxon>
        <taxon>Bacteroidia</taxon>
        <taxon>Bacteroidales</taxon>
        <taxon>Tannerellaceae</taxon>
        <taxon>Tannerella</taxon>
    </lineage>
</organism>
<keyword evidence="8 9" id="KW-0238">DNA-binding</keyword>
<dbReference type="GO" id="GO:0006302">
    <property type="term" value="P:double-strand break repair"/>
    <property type="evidence" value="ECO:0007669"/>
    <property type="project" value="TreeGrafter"/>
</dbReference>
<evidence type="ECO:0000256" key="1">
    <source>
        <dbReference type="ARBA" id="ARBA00004496"/>
    </source>
</evidence>
<dbReference type="GO" id="GO:0006260">
    <property type="term" value="P:DNA replication"/>
    <property type="evidence" value="ECO:0007669"/>
    <property type="project" value="UniProtKB-UniRule"/>
</dbReference>
<dbReference type="Gene3D" id="1.20.1050.90">
    <property type="entry name" value="RecF/RecN/SMC, N-terminal domain"/>
    <property type="match status" value="1"/>
</dbReference>
<dbReference type="HAMAP" id="MF_00365">
    <property type="entry name" value="RecF"/>
    <property type="match status" value="1"/>
</dbReference>
<dbReference type="EMBL" id="AYUF01000501">
    <property type="protein sequence ID" value="ETK00530.1"/>
    <property type="molecule type" value="Genomic_DNA"/>
</dbReference>
<feature type="domain" description="RecF/RecN/SMC N-terminal" evidence="11">
    <location>
        <begin position="3"/>
        <end position="343"/>
    </location>
</feature>
<evidence type="ECO:0000256" key="6">
    <source>
        <dbReference type="ARBA" id="ARBA00022741"/>
    </source>
</evidence>
<dbReference type="GO" id="GO:0003697">
    <property type="term" value="F:single-stranded DNA binding"/>
    <property type="evidence" value="ECO:0007669"/>
    <property type="project" value="UniProtKB-UniRule"/>
</dbReference>
<name>W2C028_9BACT</name>
<dbReference type="PANTHER" id="PTHR32182">
    <property type="entry name" value="DNA REPLICATION AND REPAIR PROTEIN RECF"/>
    <property type="match status" value="1"/>
</dbReference>
<dbReference type="Pfam" id="PF02463">
    <property type="entry name" value="SMC_N"/>
    <property type="match status" value="1"/>
</dbReference>
<evidence type="ECO:0000256" key="2">
    <source>
        <dbReference type="ARBA" id="ARBA00008016"/>
    </source>
</evidence>
<dbReference type="InterPro" id="IPR001238">
    <property type="entry name" value="DNA-binding_RecF"/>
</dbReference>
<dbReference type="AlphaFoldDB" id="W2C028"/>
<gene>
    <name evidence="9" type="primary">recF</name>
    <name evidence="12" type="ORF">N425_14575</name>
</gene>
<dbReference type="SUPFAM" id="SSF52540">
    <property type="entry name" value="P-loop containing nucleoside triphosphate hydrolases"/>
    <property type="match status" value="1"/>
</dbReference>
<evidence type="ECO:0000313" key="12">
    <source>
        <dbReference type="EMBL" id="ETK00530.1"/>
    </source>
</evidence>
<comment type="caution">
    <text evidence="12">The sequence shown here is derived from an EMBL/GenBank/DDBJ whole genome shotgun (WGS) entry which is preliminary data.</text>
</comment>
<keyword evidence="5 9" id="KW-0235">DNA replication</keyword>
<dbReference type="NCBIfam" id="TIGR00611">
    <property type="entry name" value="recf"/>
    <property type="match status" value="1"/>
</dbReference>
<evidence type="ECO:0000256" key="5">
    <source>
        <dbReference type="ARBA" id="ARBA00022705"/>
    </source>
</evidence>
<dbReference type="InterPro" id="IPR003395">
    <property type="entry name" value="RecF/RecN/SMC_N"/>
</dbReference>
<evidence type="ECO:0000259" key="11">
    <source>
        <dbReference type="Pfam" id="PF02463"/>
    </source>
</evidence>
<keyword evidence="9 10" id="KW-0234">DNA repair</keyword>
<evidence type="ECO:0000313" key="13">
    <source>
        <dbReference type="Proteomes" id="UP000018837"/>
    </source>
</evidence>
<reference evidence="12 13" key="1">
    <citation type="submission" date="2013-11" db="EMBL/GenBank/DDBJ databases">
        <title>Single cell genomics of uncultured Tannerella BU063 (oral taxon 286).</title>
        <authorList>
            <person name="Beall C.J."/>
            <person name="Campbell A.G."/>
            <person name="Griffen A.L."/>
            <person name="Podar M."/>
            <person name="Leys E.J."/>
        </authorList>
    </citation>
    <scope>NUCLEOTIDE SEQUENCE [LARGE SCALE GENOMIC DNA]</scope>
    <source>
        <strain evidence="12">Cell 2</strain>
    </source>
</reference>
<evidence type="ECO:0000256" key="7">
    <source>
        <dbReference type="ARBA" id="ARBA00022840"/>
    </source>
</evidence>
<accession>W2C028</accession>
<dbReference type="PROSITE" id="PS00618">
    <property type="entry name" value="RECF_2"/>
    <property type="match status" value="1"/>
</dbReference>
<evidence type="ECO:0000256" key="3">
    <source>
        <dbReference type="ARBA" id="ARBA00020170"/>
    </source>
</evidence>
<sequence length="368" mass="42793">MILNKLSVLNYKNIRQADIVCSPKINCFFGNNGMGKTNLLDAIYYLSFCKSHVYTTEERLLRRGEDLCVLQGEYLFGDRTESIFFALPRGQRKQFKRNQKPYPRLSDHIGLLPLVMISPSDAELIRGGSDERRRWMDMILSQYDGLAMHALIRYNKALQQRNRMLREQSTDTALYEVLEMQLAQHGRLIFDARTRLIEEFLPFFDEYYRAIGRDDEAVGLRYISQLQTVDLEEELARHRERERREVGYTTTGIHKDDLEMTLDGLPIRHLGSQGQNKTCLVALKLAQYSFLSAKNATLPILLLDDIFDKLDATRVEHIVRLVGEERFGQIFITDTNRKYLDSILESIRKEYAMFHVDVGMVTAMEDGR</sequence>
<dbReference type="InterPro" id="IPR018078">
    <property type="entry name" value="DNA-binding_RecF_CS"/>
</dbReference>
<proteinExistence type="inferred from homology"/>
<dbReference type="Proteomes" id="UP000018837">
    <property type="component" value="Unassembled WGS sequence"/>
</dbReference>
<evidence type="ECO:0000256" key="8">
    <source>
        <dbReference type="ARBA" id="ARBA00023125"/>
    </source>
</evidence>